<feature type="transmembrane region" description="Helical" evidence="2">
    <location>
        <begin position="42"/>
        <end position="60"/>
    </location>
</feature>
<dbReference type="Pfam" id="PF00432">
    <property type="entry name" value="Prenyltrans"/>
    <property type="match status" value="1"/>
</dbReference>
<protein>
    <recommendedName>
        <fullName evidence="3">Prenyltransferase alpha-alpha toroid domain-containing protein</fullName>
    </recommendedName>
</protein>
<sequence length="109" mass="11977">MCDSATLSWVCLLLVTSLLSVCYISVFLLHSILKNVHDAAEGFVWVYVKVATICSLLNGWRGMIVEKSVSHILSCQSYEDAFGLYPDLEAHEFCSDLIFGTGGGTYCPC</sequence>
<reference evidence="4 5" key="2">
    <citation type="journal article" date="2018" name="Plant J.">
        <title>The Physcomitrella patens chromosome-scale assembly reveals moss genome structure and evolution.</title>
        <authorList>
            <person name="Lang D."/>
            <person name="Ullrich K.K."/>
            <person name="Murat F."/>
            <person name="Fuchs J."/>
            <person name="Jenkins J."/>
            <person name="Haas F.B."/>
            <person name="Piednoel M."/>
            <person name="Gundlach H."/>
            <person name="Van Bel M."/>
            <person name="Meyberg R."/>
            <person name="Vives C."/>
            <person name="Morata J."/>
            <person name="Symeonidi A."/>
            <person name="Hiss M."/>
            <person name="Muchero W."/>
            <person name="Kamisugi Y."/>
            <person name="Saleh O."/>
            <person name="Blanc G."/>
            <person name="Decker E.L."/>
            <person name="van Gessel N."/>
            <person name="Grimwood J."/>
            <person name="Hayes R.D."/>
            <person name="Graham S.W."/>
            <person name="Gunter L.E."/>
            <person name="McDaniel S.F."/>
            <person name="Hoernstein S.N.W."/>
            <person name="Larsson A."/>
            <person name="Li F.W."/>
            <person name="Perroud P.F."/>
            <person name="Phillips J."/>
            <person name="Ranjan P."/>
            <person name="Rokshar D.S."/>
            <person name="Rothfels C.J."/>
            <person name="Schneider L."/>
            <person name="Shu S."/>
            <person name="Stevenson D.W."/>
            <person name="Thummler F."/>
            <person name="Tillich M."/>
            <person name="Villarreal Aguilar J.C."/>
            <person name="Widiez T."/>
            <person name="Wong G.K."/>
            <person name="Wymore A."/>
            <person name="Zhang Y."/>
            <person name="Zimmer A.D."/>
            <person name="Quatrano R.S."/>
            <person name="Mayer K.F.X."/>
            <person name="Goodstein D."/>
            <person name="Casacuberta J.M."/>
            <person name="Vandepoele K."/>
            <person name="Reski R."/>
            <person name="Cuming A.C."/>
            <person name="Tuskan G.A."/>
            <person name="Maumus F."/>
            <person name="Salse J."/>
            <person name="Schmutz J."/>
            <person name="Rensing S.A."/>
        </authorList>
    </citation>
    <scope>NUCLEOTIDE SEQUENCE [LARGE SCALE GENOMIC DNA]</scope>
    <source>
        <strain evidence="4 5">cv. Gransden 2004</strain>
    </source>
</reference>
<accession>A0A7I4B2C8</accession>
<keyword evidence="5" id="KW-1185">Reference proteome</keyword>
<evidence type="ECO:0000313" key="4">
    <source>
        <dbReference type="EnsemblPlants" id="Pp3c16_10570V3.2"/>
    </source>
</evidence>
<dbReference type="EMBL" id="ABEU02000016">
    <property type="status" value="NOT_ANNOTATED_CDS"/>
    <property type="molecule type" value="Genomic_DNA"/>
</dbReference>
<proteinExistence type="predicted"/>
<dbReference type="Proteomes" id="UP000006727">
    <property type="component" value="Chromosome 16"/>
</dbReference>
<dbReference type="EnsemblPlants" id="Pp3c16_10570V3.2">
    <property type="protein sequence ID" value="Pp3c16_10570V3.2"/>
    <property type="gene ID" value="Pp3c16_10570"/>
</dbReference>
<dbReference type="InterPro" id="IPR001330">
    <property type="entry name" value="Prenyltrans"/>
</dbReference>
<dbReference type="InterPro" id="IPR008930">
    <property type="entry name" value="Terpenoid_cyclase/PrenylTrfase"/>
</dbReference>
<evidence type="ECO:0000259" key="3">
    <source>
        <dbReference type="Pfam" id="PF00432"/>
    </source>
</evidence>
<reference evidence="4 5" key="1">
    <citation type="journal article" date="2008" name="Science">
        <title>The Physcomitrella genome reveals evolutionary insights into the conquest of land by plants.</title>
        <authorList>
            <person name="Rensing S."/>
            <person name="Lang D."/>
            <person name="Zimmer A."/>
            <person name="Terry A."/>
            <person name="Salamov A."/>
            <person name="Shapiro H."/>
            <person name="Nishiyama T."/>
            <person name="Perroud P.-F."/>
            <person name="Lindquist E."/>
            <person name="Kamisugi Y."/>
            <person name="Tanahashi T."/>
            <person name="Sakakibara K."/>
            <person name="Fujita T."/>
            <person name="Oishi K."/>
            <person name="Shin-I T."/>
            <person name="Kuroki Y."/>
            <person name="Toyoda A."/>
            <person name="Suzuki Y."/>
            <person name="Hashimoto A."/>
            <person name="Yamaguchi K."/>
            <person name="Sugano A."/>
            <person name="Kohara Y."/>
            <person name="Fujiyama A."/>
            <person name="Anterola A."/>
            <person name="Aoki S."/>
            <person name="Ashton N."/>
            <person name="Barbazuk W.B."/>
            <person name="Barker E."/>
            <person name="Bennetzen J."/>
            <person name="Bezanilla M."/>
            <person name="Blankenship R."/>
            <person name="Cho S.H."/>
            <person name="Dutcher S."/>
            <person name="Estelle M."/>
            <person name="Fawcett J.A."/>
            <person name="Gundlach H."/>
            <person name="Hanada K."/>
            <person name="Heyl A."/>
            <person name="Hicks K.A."/>
            <person name="Hugh J."/>
            <person name="Lohr M."/>
            <person name="Mayer K."/>
            <person name="Melkozernov A."/>
            <person name="Murata T."/>
            <person name="Nelson D."/>
            <person name="Pils B."/>
            <person name="Prigge M."/>
            <person name="Reiss B."/>
            <person name="Renner T."/>
            <person name="Rombauts S."/>
            <person name="Rushton P."/>
            <person name="Sanderfoot A."/>
            <person name="Schween G."/>
            <person name="Shiu S.-H."/>
            <person name="Stueber K."/>
            <person name="Theodoulou F.L."/>
            <person name="Tu H."/>
            <person name="Van de Peer Y."/>
            <person name="Verrier P.J."/>
            <person name="Waters E."/>
            <person name="Wood A."/>
            <person name="Yang L."/>
            <person name="Cove D."/>
            <person name="Cuming A."/>
            <person name="Hasebe M."/>
            <person name="Lucas S."/>
            <person name="Mishler D.B."/>
            <person name="Reski R."/>
            <person name="Grigoriev I."/>
            <person name="Quatrano R.S."/>
            <person name="Boore J.L."/>
        </authorList>
    </citation>
    <scope>NUCLEOTIDE SEQUENCE [LARGE SCALE GENOMIC DNA]</scope>
    <source>
        <strain evidence="4 5">cv. Gransden 2004</strain>
    </source>
</reference>
<feature type="domain" description="Prenyltransferase alpha-alpha toroid" evidence="3">
    <location>
        <begin position="50"/>
        <end position="91"/>
    </location>
</feature>
<dbReference type="Gramene" id="Pp3c16_10570V3.2">
    <property type="protein sequence ID" value="Pp3c16_10570V3.2"/>
    <property type="gene ID" value="Pp3c16_10570"/>
</dbReference>
<feature type="transmembrane region" description="Helical" evidence="2">
    <location>
        <begin position="7"/>
        <end position="30"/>
    </location>
</feature>
<keyword evidence="2" id="KW-0472">Membrane</keyword>
<keyword evidence="1" id="KW-0677">Repeat</keyword>
<evidence type="ECO:0000256" key="1">
    <source>
        <dbReference type="ARBA" id="ARBA00022737"/>
    </source>
</evidence>
<keyword evidence="2" id="KW-0812">Transmembrane</keyword>
<dbReference type="GO" id="GO:0003824">
    <property type="term" value="F:catalytic activity"/>
    <property type="evidence" value="ECO:0007669"/>
    <property type="project" value="InterPro"/>
</dbReference>
<evidence type="ECO:0000256" key="2">
    <source>
        <dbReference type="SAM" id="Phobius"/>
    </source>
</evidence>
<name>A0A7I4B2C8_PHYPA</name>
<dbReference type="SUPFAM" id="SSF48239">
    <property type="entry name" value="Terpenoid cyclases/Protein prenyltransferases"/>
    <property type="match status" value="1"/>
</dbReference>
<evidence type="ECO:0000313" key="5">
    <source>
        <dbReference type="Proteomes" id="UP000006727"/>
    </source>
</evidence>
<reference evidence="4" key="3">
    <citation type="submission" date="2020-12" db="UniProtKB">
        <authorList>
            <consortium name="EnsemblPlants"/>
        </authorList>
    </citation>
    <scope>IDENTIFICATION</scope>
</reference>
<dbReference type="Gene3D" id="1.50.10.20">
    <property type="match status" value="1"/>
</dbReference>
<keyword evidence="2" id="KW-1133">Transmembrane helix</keyword>
<dbReference type="AlphaFoldDB" id="A0A7I4B2C8"/>
<organism evidence="4 5">
    <name type="scientific">Physcomitrium patens</name>
    <name type="common">Spreading-leaved earth moss</name>
    <name type="synonym">Physcomitrella patens</name>
    <dbReference type="NCBI Taxonomy" id="3218"/>
    <lineage>
        <taxon>Eukaryota</taxon>
        <taxon>Viridiplantae</taxon>
        <taxon>Streptophyta</taxon>
        <taxon>Embryophyta</taxon>
        <taxon>Bryophyta</taxon>
        <taxon>Bryophytina</taxon>
        <taxon>Bryopsida</taxon>
        <taxon>Funariidae</taxon>
        <taxon>Funariales</taxon>
        <taxon>Funariaceae</taxon>
        <taxon>Physcomitrium</taxon>
    </lineage>
</organism>